<dbReference type="SMART" id="SM00267">
    <property type="entry name" value="GGDEF"/>
    <property type="match status" value="1"/>
</dbReference>
<feature type="domain" description="GGDEF" evidence="4">
    <location>
        <begin position="594"/>
        <end position="727"/>
    </location>
</feature>
<evidence type="ECO:0000259" key="2">
    <source>
        <dbReference type="PROSITE" id="PS50113"/>
    </source>
</evidence>
<evidence type="ECO:0000259" key="1">
    <source>
        <dbReference type="PROSITE" id="PS50112"/>
    </source>
</evidence>
<dbReference type="InterPro" id="IPR043128">
    <property type="entry name" value="Rev_trsase/Diguanyl_cyclase"/>
</dbReference>
<organism evidence="5">
    <name type="scientific">hydrothermal vent metagenome</name>
    <dbReference type="NCBI Taxonomy" id="652676"/>
    <lineage>
        <taxon>unclassified sequences</taxon>
        <taxon>metagenomes</taxon>
        <taxon>ecological metagenomes</taxon>
    </lineage>
</organism>
<dbReference type="InterPro" id="IPR035965">
    <property type="entry name" value="PAS-like_dom_sf"/>
</dbReference>
<dbReference type="NCBIfam" id="TIGR00229">
    <property type="entry name" value="sensory_box"/>
    <property type="match status" value="2"/>
</dbReference>
<dbReference type="InterPro" id="IPR029016">
    <property type="entry name" value="GAF-like_dom_sf"/>
</dbReference>
<dbReference type="Gene3D" id="3.20.20.450">
    <property type="entry name" value="EAL domain"/>
    <property type="match status" value="1"/>
</dbReference>
<dbReference type="AlphaFoldDB" id="A0A3B1A9U9"/>
<dbReference type="Pfam" id="PF00990">
    <property type="entry name" value="GGDEF"/>
    <property type="match status" value="1"/>
</dbReference>
<dbReference type="InterPro" id="IPR001633">
    <property type="entry name" value="EAL_dom"/>
</dbReference>
<dbReference type="EMBL" id="UOFQ01000143">
    <property type="protein sequence ID" value="VAW89596.1"/>
    <property type="molecule type" value="Genomic_DNA"/>
</dbReference>
<gene>
    <name evidence="5" type="ORF">MNBD_GAMMA17-394</name>
</gene>
<dbReference type="SUPFAM" id="SSF55785">
    <property type="entry name" value="PYP-like sensor domain (PAS domain)"/>
    <property type="match status" value="2"/>
</dbReference>
<evidence type="ECO:0000313" key="5">
    <source>
        <dbReference type="EMBL" id="VAW89596.1"/>
    </source>
</evidence>
<evidence type="ECO:0000259" key="4">
    <source>
        <dbReference type="PROSITE" id="PS50887"/>
    </source>
</evidence>
<dbReference type="InterPro" id="IPR029787">
    <property type="entry name" value="Nucleotide_cyclase"/>
</dbReference>
<dbReference type="PANTHER" id="PTHR44757:SF2">
    <property type="entry name" value="BIOFILM ARCHITECTURE MAINTENANCE PROTEIN MBAA"/>
    <property type="match status" value="1"/>
</dbReference>
<dbReference type="InterPro" id="IPR000014">
    <property type="entry name" value="PAS"/>
</dbReference>
<dbReference type="InterPro" id="IPR001610">
    <property type="entry name" value="PAC"/>
</dbReference>
<sequence length="986" mass="110873">MRAVNTDLRSPFFQGIIEQDAAGNVMAINPVAENLLRLNQQALTQHTMQSVWGGKLYRSDQKQITKEQHPVFIALHSHMPSSCIAYLYNSEHFQSILITSIPILDPETLMPIKVISTLLDVVALQKTDNVAQIQLHQLEAIERISRINLQAGTFKETLHSSLEALLDIFDCDRAALIYPCDPSAGELTIPMECTRPEWPGAFDLDLNVPIDNDTAVVLQACLDNAGPVRYDALSFHSVPRQIKEEFSVKSQLMLALHPKVDKPWGLVIHHCDKPHVFTNEELWLFDEIGHRLAESLSSLITLRNMKESEERFRTLVENAPEAIFVLDVKSNRIIDANENAALLFGRPRDELIGSNYLTLSPGVQPDGQSSSELACRFVNDTVAGETPVYEWVYQNSRGNHIVCETRLVKLPAAGKELIRGSITDISGRKQTEAQQQKFSMALEQTADAIMITNADGIIEYTNKSFEAITGYSLAEVVGKTPRILKSTGPTQNQPAFYEKLWRTIKSGEVFNDVLINKRKDGSIYYEEKTITPLKSAAGEITHFISTGRDISERMRTQEYLQFLAHHDVLTQLPNRVLFIDRLEHAIINANRNNSMIAVLFADLDRFKFINDTLGHDTGDLVLKMVSGRFISSLRSGDTVSRQGGDEFAILLENIKSTEQITLICEKLLKSVSQSMLINEQELFVSVSIGISVFPGDSLNPQVLIKHADIAMYRAKESGRNNFQYFSPEMSSRAAERLTMETSLRKALERGEFSLYYQPQISLHGNNLIGFEALLRWQHPKKGLISPLQFIPILEETGLIVPVGEWVLESACHQLKQWHEIDHELHLSVNISNRQFNDRNLEEKFHSIIRCSGVNPACLELELTESLLMMNPVKTEQILNSFCDIGIGLSIDDFGTGYSSLSYLRRFPLDTLKIDRSFVRDITTDVNDAALISAIIAMAKSLQLTVIAEGVETHDQLEFLRGLDCEMAQGFLFHKPLPAFDAGRLIK</sequence>
<dbReference type="CDD" id="cd01948">
    <property type="entry name" value="EAL"/>
    <property type="match status" value="1"/>
</dbReference>
<dbReference type="FunFam" id="3.30.70.270:FF:000001">
    <property type="entry name" value="Diguanylate cyclase domain protein"/>
    <property type="match status" value="1"/>
</dbReference>
<feature type="domain" description="PAS" evidence="1">
    <location>
        <begin position="434"/>
        <end position="507"/>
    </location>
</feature>
<dbReference type="NCBIfam" id="TIGR00254">
    <property type="entry name" value="GGDEF"/>
    <property type="match status" value="1"/>
</dbReference>
<accession>A0A3B1A9U9</accession>
<dbReference type="PROSITE" id="PS50113">
    <property type="entry name" value="PAC"/>
    <property type="match status" value="1"/>
</dbReference>
<dbReference type="InterPro" id="IPR000700">
    <property type="entry name" value="PAS-assoc_C"/>
</dbReference>
<dbReference type="PANTHER" id="PTHR44757">
    <property type="entry name" value="DIGUANYLATE CYCLASE DGCP"/>
    <property type="match status" value="1"/>
</dbReference>
<dbReference type="PROSITE" id="PS50887">
    <property type="entry name" value="GGDEF"/>
    <property type="match status" value="1"/>
</dbReference>
<feature type="domain" description="PAS" evidence="1">
    <location>
        <begin position="308"/>
        <end position="385"/>
    </location>
</feature>
<dbReference type="FunFam" id="3.20.20.450:FF:000001">
    <property type="entry name" value="Cyclic di-GMP phosphodiesterase yahA"/>
    <property type="match status" value="1"/>
</dbReference>
<dbReference type="SMART" id="SM00086">
    <property type="entry name" value="PAC"/>
    <property type="match status" value="2"/>
</dbReference>
<dbReference type="Gene3D" id="3.30.450.40">
    <property type="match status" value="1"/>
</dbReference>
<evidence type="ECO:0000259" key="3">
    <source>
        <dbReference type="PROSITE" id="PS50883"/>
    </source>
</evidence>
<dbReference type="SUPFAM" id="SSF55073">
    <property type="entry name" value="Nucleotide cyclase"/>
    <property type="match status" value="1"/>
</dbReference>
<dbReference type="Pfam" id="PF00989">
    <property type="entry name" value="PAS"/>
    <property type="match status" value="2"/>
</dbReference>
<dbReference type="Gene3D" id="3.30.70.270">
    <property type="match status" value="1"/>
</dbReference>
<proteinExistence type="predicted"/>
<dbReference type="InterPro" id="IPR035919">
    <property type="entry name" value="EAL_sf"/>
</dbReference>
<dbReference type="InterPro" id="IPR013767">
    <property type="entry name" value="PAS_fold"/>
</dbReference>
<dbReference type="InterPro" id="IPR052155">
    <property type="entry name" value="Biofilm_reg_signaling"/>
</dbReference>
<dbReference type="Gene3D" id="3.30.450.20">
    <property type="entry name" value="PAS domain"/>
    <property type="match status" value="2"/>
</dbReference>
<dbReference type="GO" id="GO:0006355">
    <property type="term" value="P:regulation of DNA-templated transcription"/>
    <property type="evidence" value="ECO:0007669"/>
    <property type="project" value="InterPro"/>
</dbReference>
<reference evidence="5" key="1">
    <citation type="submission" date="2018-06" db="EMBL/GenBank/DDBJ databases">
        <authorList>
            <person name="Zhirakovskaya E."/>
        </authorList>
    </citation>
    <scope>NUCLEOTIDE SEQUENCE</scope>
</reference>
<name>A0A3B1A9U9_9ZZZZ</name>
<feature type="domain" description="PAC" evidence="2">
    <location>
        <begin position="508"/>
        <end position="562"/>
    </location>
</feature>
<dbReference type="SMART" id="SM00091">
    <property type="entry name" value="PAS"/>
    <property type="match status" value="3"/>
</dbReference>
<dbReference type="Pfam" id="PF00563">
    <property type="entry name" value="EAL"/>
    <property type="match status" value="1"/>
</dbReference>
<dbReference type="SMART" id="SM00052">
    <property type="entry name" value="EAL"/>
    <property type="match status" value="1"/>
</dbReference>
<dbReference type="PROSITE" id="PS50883">
    <property type="entry name" value="EAL"/>
    <property type="match status" value="1"/>
</dbReference>
<feature type="domain" description="EAL" evidence="3">
    <location>
        <begin position="736"/>
        <end position="986"/>
    </location>
</feature>
<dbReference type="PROSITE" id="PS50112">
    <property type="entry name" value="PAS"/>
    <property type="match status" value="2"/>
</dbReference>
<dbReference type="SUPFAM" id="SSF141868">
    <property type="entry name" value="EAL domain-like"/>
    <property type="match status" value="1"/>
</dbReference>
<dbReference type="InterPro" id="IPR000160">
    <property type="entry name" value="GGDEF_dom"/>
</dbReference>
<dbReference type="SUPFAM" id="SSF55781">
    <property type="entry name" value="GAF domain-like"/>
    <property type="match status" value="1"/>
</dbReference>
<dbReference type="CDD" id="cd00130">
    <property type="entry name" value="PAS"/>
    <property type="match status" value="2"/>
</dbReference>
<protein>
    <submittedName>
        <fullName evidence="5">Diguanylate cyclase/phosphodiesterase (GGDEF &amp; EAL domains) with PAS/PAC sensor(S)</fullName>
    </submittedName>
</protein>
<dbReference type="CDD" id="cd01949">
    <property type="entry name" value="GGDEF"/>
    <property type="match status" value="1"/>
</dbReference>